<dbReference type="EMBL" id="AYKW01000056">
    <property type="protein sequence ID" value="PIL25430.1"/>
    <property type="molecule type" value="Genomic_DNA"/>
</dbReference>
<sequence>MSPAATFFTGMFRSAHSASFVRGLTTNVTNYNMLNAAQPGPDEACRVREVGAPYDLGLGNEIKCGNPVVNGRS</sequence>
<reference evidence="1 2" key="1">
    <citation type="journal article" date="2015" name="Sci. Rep.">
        <title>Chromosome-level genome map provides insights into diverse defense mechanisms in the medicinal fungus Ganoderma sinense.</title>
        <authorList>
            <person name="Zhu Y."/>
            <person name="Xu J."/>
            <person name="Sun C."/>
            <person name="Zhou S."/>
            <person name="Xu H."/>
            <person name="Nelson D.R."/>
            <person name="Qian J."/>
            <person name="Song J."/>
            <person name="Luo H."/>
            <person name="Xiang L."/>
            <person name="Li Y."/>
            <person name="Xu Z."/>
            <person name="Ji A."/>
            <person name="Wang L."/>
            <person name="Lu S."/>
            <person name="Hayward A."/>
            <person name="Sun W."/>
            <person name="Li X."/>
            <person name="Schwartz D.C."/>
            <person name="Wang Y."/>
            <person name="Chen S."/>
        </authorList>
    </citation>
    <scope>NUCLEOTIDE SEQUENCE [LARGE SCALE GENOMIC DNA]</scope>
    <source>
        <strain evidence="1 2">ZZ0214-1</strain>
    </source>
</reference>
<dbReference type="AlphaFoldDB" id="A0A2G8RV89"/>
<dbReference type="GO" id="GO:0030245">
    <property type="term" value="P:cellulose catabolic process"/>
    <property type="evidence" value="ECO:0007669"/>
    <property type="project" value="InterPro"/>
</dbReference>
<accession>A0A2G8RV89</accession>
<protein>
    <submittedName>
        <fullName evidence="1">Uncharacterized protein</fullName>
    </submittedName>
</protein>
<organism evidence="1 2">
    <name type="scientific">Ganoderma sinense ZZ0214-1</name>
    <dbReference type="NCBI Taxonomy" id="1077348"/>
    <lineage>
        <taxon>Eukaryota</taxon>
        <taxon>Fungi</taxon>
        <taxon>Dikarya</taxon>
        <taxon>Basidiomycota</taxon>
        <taxon>Agaricomycotina</taxon>
        <taxon>Agaricomycetes</taxon>
        <taxon>Polyporales</taxon>
        <taxon>Polyporaceae</taxon>
        <taxon>Ganoderma</taxon>
    </lineage>
</organism>
<dbReference type="InterPro" id="IPR036434">
    <property type="entry name" value="Beta_cellobiohydrolase_sf"/>
</dbReference>
<dbReference type="OrthoDB" id="64893at2759"/>
<dbReference type="SUPFAM" id="SSF51989">
    <property type="entry name" value="Glycosyl hydrolases family 6, cellulases"/>
    <property type="match status" value="1"/>
</dbReference>
<dbReference type="GO" id="GO:0004553">
    <property type="term" value="F:hydrolase activity, hydrolyzing O-glycosyl compounds"/>
    <property type="evidence" value="ECO:0007669"/>
    <property type="project" value="InterPro"/>
</dbReference>
<evidence type="ECO:0000313" key="2">
    <source>
        <dbReference type="Proteomes" id="UP000230002"/>
    </source>
</evidence>
<name>A0A2G8RV89_9APHY</name>
<comment type="caution">
    <text evidence="1">The sequence shown here is derived from an EMBL/GenBank/DDBJ whole genome shotgun (WGS) entry which is preliminary data.</text>
</comment>
<dbReference type="Proteomes" id="UP000230002">
    <property type="component" value="Unassembled WGS sequence"/>
</dbReference>
<keyword evidence="2" id="KW-1185">Reference proteome</keyword>
<gene>
    <name evidence="1" type="ORF">GSI_13320</name>
</gene>
<proteinExistence type="predicted"/>
<evidence type="ECO:0000313" key="1">
    <source>
        <dbReference type="EMBL" id="PIL25430.1"/>
    </source>
</evidence>